<name>A0A0S1MIE2_PHAPC</name>
<sequence length="49" mass="5857">MRWSCHRCLKIVLCLGRLCWWWVVVGMLAVQYIGSQYPLQIILKRVLHS</sequence>
<evidence type="ECO:0000256" key="1">
    <source>
        <dbReference type="SAM" id="Phobius"/>
    </source>
</evidence>
<dbReference type="EMBL" id="KT246530">
    <property type="protein sequence ID" value="ALL40621.1"/>
    <property type="molecule type" value="mRNA"/>
</dbReference>
<keyword evidence="1" id="KW-1133">Transmembrane helix</keyword>
<protein>
    <submittedName>
        <fullName evidence="2">Uncharacterized protein</fullName>
    </submittedName>
</protein>
<dbReference type="AlphaFoldDB" id="A0A0S1MIE2"/>
<proteinExistence type="evidence at transcript level"/>
<organism evidence="2">
    <name type="scientific">Phakopsora pachyrhizi</name>
    <name type="common">Asian soybean rust disease fungus</name>
    <dbReference type="NCBI Taxonomy" id="170000"/>
    <lineage>
        <taxon>Eukaryota</taxon>
        <taxon>Fungi</taxon>
        <taxon>Dikarya</taxon>
        <taxon>Basidiomycota</taxon>
        <taxon>Pucciniomycotina</taxon>
        <taxon>Pucciniomycetes</taxon>
        <taxon>Pucciniales</taxon>
        <taxon>Phakopsoraceae</taxon>
        <taxon>Phakopsora</taxon>
    </lineage>
</organism>
<keyword evidence="1" id="KW-0812">Transmembrane</keyword>
<reference evidence="2" key="1">
    <citation type="submission" date="2015-07" db="EMBL/GenBank/DDBJ databases">
        <title>Elucidating the P. pachyrhizi secretome and potential effectors.</title>
        <authorList>
            <person name="de Carvalho M.C.C.G."/>
            <person name="Nascimento L.C."/>
            <person name="Darben L.M."/>
            <person name="Polizel-Podanosqui A.M."/>
            <person name="Lopes-Caitar V.S."/>
            <person name="Rocha C.S."/>
            <person name="Qi M."/>
            <person name="Carazolle M."/>
            <person name="Kuwahara M.K."/>
            <person name="Pereira G.A.G."/>
            <person name="Abdelnoor R.V."/>
            <person name="Whitham S.A."/>
            <person name="Marcelino-Guimaraes F.C."/>
        </authorList>
    </citation>
    <scope>NUCLEOTIDE SEQUENCE</scope>
</reference>
<feature type="transmembrane region" description="Helical" evidence="1">
    <location>
        <begin position="12"/>
        <end position="34"/>
    </location>
</feature>
<keyword evidence="1" id="KW-0472">Membrane</keyword>
<evidence type="ECO:0000313" key="2">
    <source>
        <dbReference type="EMBL" id="ALL40621.1"/>
    </source>
</evidence>
<accession>A0A0S1MIE2</accession>